<comment type="similarity">
    <text evidence="2 8">Belongs to the methyltransferase superfamily. RsmD family.</text>
</comment>
<dbReference type="EC" id="2.1.1.171" evidence="3 8"/>
<dbReference type="AlphaFoldDB" id="A0A2K8KLL1"/>
<evidence type="ECO:0000256" key="1">
    <source>
        <dbReference type="ARBA" id="ARBA00002649"/>
    </source>
</evidence>
<organism evidence="9 10">
    <name type="scientific">Reinekea forsetii</name>
    <dbReference type="NCBI Taxonomy" id="1336806"/>
    <lineage>
        <taxon>Bacteria</taxon>
        <taxon>Pseudomonadati</taxon>
        <taxon>Pseudomonadota</taxon>
        <taxon>Gammaproteobacteria</taxon>
        <taxon>Oceanospirillales</taxon>
        <taxon>Saccharospirillaceae</taxon>
        <taxon>Reinekea</taxon>
    </lineage>
</organism>
<proteinExistence type="inferred from homology"/>
<dbReference type="Proteomes" id="UP000229757">
    <property type="component" value="Chromosome"/>
</dbReference>
<keyword evidence="6 8" id="KW-0808">Transferase</keyword>
<dbReference type="InterPro" id="IPR004398">
    <property type="entry name" value="RNA_MeTrfase_RsmD"/>
</dbReference>
<keyword evidence="10" id="KW-1185">Reference proteome</keyword>
<dbReference type="CDD" id="cd02440">
    <property type="entry name" value="AdoMet_MTases"/>
    <property type="match status" value="1"/>
</dbReference>
<evidence type="ECO:0000256" key="7">
    <source>
        <dbReference type="ARBA" id="ARBA00048326"/>
    </source>
</evidence>
<evidence type="ECO:0000313" key="10">
    <source>
        <dbReference type="Proteomes" id="UP000229757"/>
    </source>
</evidence>
<reference evidence="9 10" key="1">
    <citation type="journal article" date="2017" name="Environ. Microbiol.">
        <title>Genomic and physiological analyses of 'Reinekea forsetii' reveal a versatile opportunistic lifestyle during spring algae blooms.</title>
        <authorList>
            <person name="Avci B."/>
            <person name="Hahnke R.L."/>
            <person name="Chafee M."/>
            <person name="Fischer T."/>
            <person name="Gruber-Vodicka H."/>
            <person name="Tegetmeyer H.E."/>
            <person name="Harder J."/>
            <person name="Fuchs B.M."/>
            <person name="Amann R.I."/>
            <person name="Teeling H."/>
        </authorList>
    </citation>
    <scope>NUCLEOTIDE SEQUENCE [LARGE SCALE GENOMIC DNA]</scope>
    <source>
        <strain evidence="9 10">Hel1_31_D35</strain>
    </source>
</reference>
<evidence type="ECO:0000256" key="4">
    <source>
        <dbReference type="ARBA" id="ARBA00013682"/>
    </source>
</evidence>
<gene>
    <name evidence="9" type="ORF">REIFOR_00460</name>
</gene>
<name>A0A2K8KLL1_9GAMM</name>
<sequence>MAKLPHRSAKPIAESTLRIIGGVHRGRKLPIPALSGLRPTGDRTRETLFNWLQSDIVDMQVLDLFAGTGALGLEALSRGAQSAIFVEPQAQAAEGIARSLQTLGLPQGSVQRMMAQQFLASCAARFDLVFIDPPFDADLWSTTLESLLEANILADQGLIYLECPKDQIINIPACWGAIKDKIAGKVRFRLLAAQ</sequence>
<evidence type="ECO:0000313" key="9">
    <source>
        <dbReference type="EMBL" id="ATX75632.1"/>
    </source>
</evidence>
<protein>
    <recommendedName>
        <fullName evidence="4 8">Ribosomal RNA small subunit methyltransferase D</fullName>
        <ecNumber evidence="3 8">2.1.1.171</ecNumber>
    </recommendedName>
</protein>
<comment type="function">
    <text evidence="1 8">Specifically methylates the guanine in position 966 of 16S rRNA in the assembled 30S particle.</text>
</comment>
<dbReference type="NCBIfam" id="TIGR00095">
    <property type="entry name" value="16S rRNA (guanine(966)-N(2))-methyltransferase RsmD"/>
    <property type="match status" value="1"/>
</dbReference>
<evidence type="ECO:0000256" key="3">
    <source>
        <dbReference type="ARBA" id="ARBA00012141"/>
    </source>
</evidence>
<dbReference type="InterPro" id="IPR002052">
    <property type="entry name" value="DNA_methylase_N6_adenine_CS"/>
</dbReference>
<accession>A0A2K8KLL1</accession>
<evidence type="ECO:0000256" key="2">
    <source>
        <dbReference type="ARBA" id="ARBA00005269"/>
    </source>
</evidence>
<dbReference type="EMBL" id="CP011797">
    <property type="protein sequence ID" value="ATX75632.1"/>
    <property type="molecule type" value="Genomic_DNA"/>
</dbReference>
<evidence type="ECO:0000256" key="6">
    <source>
        <dbReference type="ARBA" id="ARBA00022679"/>
    </source>
</evidence>
<dbReference type="InterPro" id="IPR029063">
    <property type="entry name" value="SAM-dependent_MTases_sf"/>
</dbReference>
<dbReference type="Gene3D" id="3.40.50.150">
    <property type="entry name" value="Vaccinia Virus protein VP39"/>
    <property type="match status" value="1"/>
</dbReference>
<dbReference type="RefSeq" id="WP_227003740.1">
    <property type="nucleotide sequence ID" value="NZ_CP011797.1"/>
</dbReference>
<keyword evidence="8" id="KW-0949">S-adenosyl-L-methionine</keyword>
<dbReference type="PANTHER" id="PTHR43542:SF1">
    <property type="entry name" value="METHYLTRANSFERASE"/>
    <property type="match status" value="1"/>
</dbReference>
<dbReference type="Pfam" id="PF03602">
    <property type="entry name" value="Cons_hypoth95"/>
    <property type="match status" value="1"/>
</dbReference>
<dbReference type="PROSITE" id="PS00092">
    <property type="entry name" value="N6_MTASE"/>
    <property type="match status" value="1"/>
</dbReference>
<dbReference type="PIRSF" id="PIRSF004553">
    <property type="entry name" value="CHP00095"/>
    <property type="match status" value="1"/>
</dbReference>
<evidence type="ECO:0000256" key="8">
    <source>
        <dbReference type="PIRNR" id="PIRNR004553"/>
    </source>
</evidence>
<evidence type="ECO:0000256" key="5">
    <source>
        <dbReference type="ARBA" id="ARBA00022603"/>
    </source>
</evidence>
<keyword evidence="5 8" id="KW-0489">Methyltransferase</keyword>
<comment type="catalytic activity">
    <reaction evidence="7 8">
        <text>guanosine(966) in 16S rRNA + S-adenosyl-L-methionine = N(2)-methylguanosine(966) in 16S rRNA + S-adenosyl-L-homocysteine + H(+)</text>
        <dbReference type="Rhea" id="RHEA:23548"/>
        <dbReference type="Rhea" id="RHEA-COMP:10211"/>
        <dbReference type="Rhea" id="RHEA-COMP:10212"/>
        <dbReference type="ChEBI" id="CHEBI:15378"/>
        <dbReference type="ChEBI" id="CHEBI:57856"/>
        <dbReference type="ChEBI" id="CHEBI:59789"/>
        <dbReference type="ChEBI" id="CHEBI:74269"/>
        <dbReference type="ChEBI" id="CHEBI:74481"/>
        <dbReference type="EC" id="2.1.1.171"/>
    </reaction>
</comment>
<dbReference type="KEGG" id="rfo:REIFOR_00460"/>
<dbReference type="GO" id="GO:0052913">
    <property type="term" value="F:16S rRNA (guanine(966)-N(2))-methyltransferase activity"/>
    <property type="evidence" value="ECO:0007669"/>
    <property type="project" value="UniProtKB-EC"/>
</dbReference>
<dbReference type="GO" id="GO:0003676">
    <property type="term" value="F:nucleic acid binding"/>
    <property type="evidence" value="ECO:0007669"/>
    <property type="project" value="InterPro"/>
</dbReference>
<dbReference type="PANTHER" id="PTHR43542">
    <property type="entry name" value="METHYLTRANSFERASE"/>
    <property type="match status" value="1"/>
</dbReference>
<dbReference type="SUPFAM" id="SSF53335">
    <property type="entry name" value="S-adenosyl-L-methionine-dependent methyltransferases"/>
    <property type="match status" value="1"/>
</dbReference>
<keyword evidence="8" id="KW-0698">rRNA processing</keyword>